<evidence type="ECO:0000313" key="7">
    <source>
        <dbReference type="Proteomes" id="UP001595530"/>
    </source>
</evidence>
<keyword evidence="1" id="KW-0229">DNA integration</keyword>
<dbReference type="PROSITE" id="PS51736">
    <property type="entry name" value="RECOMBINASES_3"/>
    <property type="match status" value="1"/>
</dbReference>
<accession>A0ABV7F9R2</accession>
<dbReference type="SUPFAM" id="SSF53041">
    <property type="entry name" value="Resolvase-like"/>
    <property type="match status" value="1"/>
</dbReference>
<keyword evidence="7" id="KW-1185">Reference proteome</keyword>
<dbReference type="InterPro" id="IPR006118">
    <property type="entry name" value="Recombinase_CS"/>
</dbReference>
<dbReference type="Pfam" id="PF00239">
    <property type="entry name" value="Resolvase"/>
    <property type="match status" value="1"/>
</dbReference>
<proteinExistence type="predicted"/>
<reference evidence="7" key="1">
    <citation type="journal article" date="2019" name="Int. J. Syst. Evol. Microbiol.">
        <title>The Global Catalogue of Microorganisms (GCM) 10K type strain sequencing project: providing services to taxonomists for standard genome sequencing and annotation.</title>
        <authorList>
            <consortium name="The Broad Institute Genomics Platform"/>
            <consortium name="The Broad Institute Genome Sequencing Center for Infectious Disease"/>
            <person name="Wu L."/>
            <person name="Ma J."/>
        </authorList>
    </citation>
    <scope>NUCLEOTIDE SEQUENCE [LARGE SCALE GENOMIC DNA]</scope>
    <source>
        <strain evidence="7">KCTC 42986</strain>
    </source>
</reference>
<dbReference type="RefSeq" id="WP_390333143.1">
    <property type="nucleotide sequence ID" value="NZ_JBHRTP010000091.1"/>
</dbReference>
<evidence type="ECO:0000259" key="5">
    <source>
        <dbReference type="PROSITE" id="PS51736"/>
    </source>
</evidence>
<dbReference type="PROSITE" id="PS00397">
    <property type="entry name" value="RECOMBINASES_1"/>
    <property type="match status" value="1"/>
</dbReference>
<gene>
    <name evidence="6" type="ORF">ACFOFO_23795</name>
</gene>
<dbReference type="InterPro" id="IPR006119">
    <property type="entry name" value="Resolv_N"/>
</dbReference>
<evidence type="ECO:0000256" key="1">
    <source>
        <dbReference type="ARBA" id="ARBA00022908"/>
    </source>
</evidence>
<keyword evidence="3" id="KW-0233">DNA recombination</keyword>
<dbReference type="Gene3D" id="3.40.50.1390">
    <property type="entry name" value="Resolvase, N-terminal catalytic domain"/>
    <property type="match status" value="1"/>
</dbReference>
<dbReference type="InterPro" id="IPR036162">
    <property type="entry name" value="Resolvase-like_N_sf"/>
</dbReference>
<dbReference type="Proteomes" id="UP001595530">
    <property type="component" value="Unassembled WGS sequence"/>
</dbReference>
<name>A0ABV7F9R2_9BURK</name>
<organism evidence="6 7">
    <name type="scientific">Undibacterium arcticum</name>
    <dbReference type="NCBI Taxonomy" id="1762892"/>
    <lineage>
        <taxon>Bacteria</taxon>
        <taxon>Pseudomonadati</taxon>
        <taxon>Pseudomonadota</taxon>
        <taxon>Betaproteobacteria</taxon>
        <taxon>Burkholderiales</taxon>
        <taxon>Oxalobacteraceae</taxon>
        <taxon>Undibacterium</taxon>
    </lineage>
</organism>
<comment type="caution">
    <text evidence="6">The sequence shown here is derived from an EMBL/GenBank/DDBJ whole genome shotgun (WGS) entry which is preliminary data.</text>
</comment>
<dbReference type="EMBL" id="JBHRTP010000091">
    <property type="protein sequence ID" value="MFC3110939.1"/>
    <property type="molecule type" value="Genomic_DNA"/>
</dbReference>
<evidence type="ECO:0000256" key="2">
    <source>
        <dbReference type="ARBA" id="ARBA00023125"/>
    </source>
</evidence>
<protein>
    <submittedName>
        <fullName evidence="6">Recombinase family protein</fullName>
    </submittedName>
</protein>
<evidence type="ECO:0000256" key="3">
    <source>
        <dbReference type="ARBA" id="ARBA00023172"/>
    </source>
</evidence>
<sequence length="71" mass="7530">MQNSSAQKQRSIYSTVVSMLNKRFGVIAKASPMILGYARVSTRDQTVALQVDALRAAGCAKVLTEVASGAI</sequence>
<evidence type="ECO:0000256" key="4">
    <source>
        <dbReference type="PROSITE-ProRule" id="PRU10137"/>
    </source>
</evidence>
<feature type="active site" description="O-(5'-phospho-DNA)-serine intermediate" evidence="4">
    <location>
        <position position="41"/>
    </location>
</feature>
<evidence type="ECO:0000313" key="6">
    <source>
        <dbReference type="EMBL" id="MFC3110939.1"/>
    </source>
</evidence>
<feature type="domain" description="Resolvase/invertase-type recombinase catalytic" evidence="5">
    <location>
        <begin position="33"/>
        <end position="71"/>
    </location>
</feature>
<keyword evidence="2" id="KW-0238">DNA-binding</keyword>